<accession>A0ABS4H6Z7</accession>
<dbReference type="SUPFAM" id="SSF110997">
    <property type="entry name" value="Sporulation related repeat"/>
    <property type="match status" value="1"/>
</dbReference>
<protein>
    <submittedName>
        <fullName evidence="4">Stage II sporulation protein B</fullName>
    </submittedName>
</protein>
<comment type="caution">
    <text evidence="4">The sequence shown here is derived from an EMBL/GenBank/DDBJ whole genome shotgun (WGS) entry which is preliminary data.</text>
</comment>
<feature type="compositionally biased region" description="Polar residues" evidence="1">
    <location>
        <begin position="25"/>
        <end position="34"/>
    </location>
</feature>
<dbReference type="Gene3D" id="3.30.70.1070">
    <property type="entry name" value="Sporulation related repeat"/>
    <property type="match status" value="1"/>
</dbReference>
<evidence type="ECO:0000313" key="5">
    <source>
        <dbReference type="Proteomes" id="UP001519273"/>
    </source>
</evidence>
<dbReference type="Pfam" id="PF05036">
    <property type="entry name" value="SPOR"/>
    <property type="match status" value="1"/>
</dbReference>
<proteinExistence type="predicted"/>
<sequence length="396" mass="43957">MNKARMTFRFGNESGPVQAEEMSQEKNQSLSDPSSPALLHSRSIDLYEGWSDPFEQHSEYQYYSEPSSDKDVNHSDEICTETVRSPQQYDWDSESDRPDMVDLTHHADDVSISYRSSRPPSWWKVFGSVIGAIFTGALFGFVVLSLFNGEVQVPAPKPVSSVTPNGESNNSAVTSADKQGSALEASTGVAAKIPVDVQAQSFYMLQYGVFSNEKGVSQAKEDLANEGVAAQNDLNNENRVYAGVAPDREQAKLLSSQLQTQGVSLYVREIQIPEIKEAQFSGEADTFNSFFTESADLVNVLSRTSASLLAENTPKPLASSMMNEIVNKHQKWTETVNLWQQGLSQQQREAGKLMEKAMNSAVTSITEFNKNSSKAHLWEVQNAMMQYILQEKKAFE</sequence>
<keyword evidence="2" id="KW-1133">Transmembrane helix</keyword>
<dbReference type="EMBL" id="JAGGKP010000013">
    <property type="protein sequence ID" value="MBP1938315.1"/>
    <property type="molecule type" value="Genomic_DNA"/>
</dbReference>
<evidence type="ECO:0000259" key="3">
    <source>
        <dbReference type="Pfam" id="PF05036"/>
    </source>
</evidence>
<dbReference type="Proteomes" id="UP001519273">
    <property type="component" value="Unassembled WGS sequence"/>
</dbReference>
<name>A0ABS4H6Z7_9BACL</name>
<gene>
    <name evidence="4" type="ORF">J2Z20_003235</name>
</gene>
<evidence type="ECO:0000256" key="2">
    <source>
        <dbReference type="SAM" id="Phobius"/>
    </source>
</evidence>
<feature type="compositionally biased region" description="Polar residues" evidence="1">
    <location>
        <begin position="160"/>
        <end position="178"/>
    </location>
</feature>
<feature type="region of interest" description="Disordered" evidence="1">
    <location>
        <begin position="1"/>
        <end position="38"/>
    </location>
</feature>
<keyword evidence="2" id="KW-0812">Transmembrane</keyword>
<keyword evidence="5" id="KW-1185">Reference proteome</keyword>
<dbReference type="InterPro" id="IPR007730">
    <property type="entry name" value="SPOR-like_dom"/>
</dbReference>
<evidence type="ECO:0000313" key="4">
    <source>
        <dbReference type="EMBL" id="MBP1938315.1"/>
    </source>
</evidence>
<feature type="region of interest" description="Disordered" evidence="1">
    <location>
        <begin position="157"/>
        <end position="179"/>
    </location>
</feature>
<feature type="domain" description="SPOR" evidence="3">
    <location>
        <begin position="200"/>
        <end position="267"/>
    </location>
</feature>
<feature type="transmembrane region" description="Helical" evidence="2">
    <location>
        <begin position="125"/>
        <end position="147"/>
    </location>
</feature>
<reference evidence="4 5" key="1">
    <citation type="submission" date="2021-03" db="EMBL/GenBank/DDBJ databases">
        <title>Genomic Encyclopedia of Type Strains, Phase IV (KMG-IV): sequencing the most valuable type-strain genomes for metagenomic binning, comparative biology and taxonomic classification.</title>
        <authorList>
            <person name="Goeker M."/>
        </authorList>
    </citation>
    <scope>NUCLEOTIDE SEQUENCE [LARGE SCALE GENOMIC DNA]</scope>
    <source>
        <strain evidence="4 5">DSM 23491</strain>
    </source>
</reference>
<dbReference type="InterPro" id="IPR036680">
    <property type="entry name" value="SPOR-like_sf"/>
</dbReference>
<evidence type="ECO:0000256" key="1">
    <source>
        <dbReference type="SAM" id="MobiDB-lite"/>
    </source>
</evidence>
<organism evidence="4 5">
    <name type="scientific">Paenibacillus sediminis</name>
    <dbReference type="NCBI Taxonomy" id="664909"/>
    <lineage>
        <taxon>Bacteria</taxon>
        <taxon>Bacillati</taxon>
        <taxon>Bacillota</taxon>
        <taxon>Bacilli</taxon>
        <taxon>Bacillales</taxon>
        <taxon>Paenibacillaceae</taxon>
        <taxon>Paenibacillus</taxon>
    </lineage>
</organism>
<keyword evidence="2" id="KW-0472">Membrane</keyword>
<dbReference type="RefSeq" id="WP_209852588.1">
    <property type="nucleotide sequence ID" value="NZ_CBCRVE010000013.1"/>
</dbReference>